<keyword evidence="3" id="KW-1185">Reference proteome</keyword>
<evidence type="ECO:0000313" key="2">
    <source>
        <dbReference type="EMBL" id="ASY12830.1"/>
    </source>
</evidence>
<dbReference type="EMBL" id="CP016771">
    <property type="protein sequence ID" value="ASY12830.1"/>
    <property type="molecule type" value="Genomic_DNA"/>
</dbReference>
<organism evidence="2 3">
    <name type="scientific">Candidatus Nanopelagicus hibericus</name>
    <dbReference type="NCBI Taxonomy" id="1884915"/>
    <lineage>
        <taxon>Bacteria</taxon>
        <taxon>Bacillati</taxon>
        <taxon>Actinomycetota</taxon>
        <taxon>Actinomycetes</taxon>
        <taxon>Candidatus Nanopelagicales</taxon>
        <taxon>Candidatus Nanopelagicaceae</taxon>
        <taxon>Candidatus Nanopelagicus</taxon>
    </lineage>
</organism>
<name>A0A249K7R7_9ACTN</name>
<dbReference type="Gene3D" id="1.20.1440.100">
    <property type="entry name" value="SG protein - dephosphorylation function"/>
    <property type="match status" value="1"/>
</dbReference>
<reference evidence="2 3" key="1">
    <citation type="submission" date="2016-07" db="EMBL/GenBank/DDBJ databases">
        <title>High microdiversification within the ubiquitous acI lineage of Actinobacteria.</title>
        <authorList>
            <person name="Neuenschwander S.M."/>
            <person name="Salcher M."/>
            <person name="Ghai R."/>
            <person name="Pernthaler J."/>
        </authorList>
    </citation>
    <scope>NUCLEOTIDE SEQUENCE [LARGE SCALE GENOMIC DNA]</scope>
    <source>
        <strain evidence="2">MMS-21-160</strain>
    </source>
</reference>
<sequence>MALTAKAIAFFDVDNTLLKGSTIFFLGRGMYQRGFFTKRDVSAFVLANLRYRLTGKENKAEIARFQNAATEFIKGHNVVEIEKIGQEIYEEYVSPAIWQGTVEIAQEHLSKNEEVWLVTATPLDMANLIAKRLGFTGALGTKAEISNGVYTGKIIGSLLHGREKAIAIKELSLENNVDLKNCYAYSDSHHDIPLLEAVGKPRVINPDALLEIRAYRDNWPVYDFRRARKIKKFFGPTAGRIAALGSLLSPRNLKRKR</sequence>
<evidence type="ECO:0000256" key="1">
    <source>
        <dbReference type="ARBA" id="ARBA00009184"/>
    </source>
</evidence>
<dbReference type="PANTHER" id="PTHR43344:SF15">
    <property type="entry name" value="PHOSPHOSERINE PHOSPHATASE SERB1"/>
    <property type="match status" value="1"/>
</dbReference>
<dbReference type="SUPFAM" id="SSF56784">
    <property type="entry name" value="HAD-like"/>
    <property type="match status" value="1"/>
</dbReference>
<dbReference type="Proteomes" id="UP000217171">
    <property type="component" value="Chromosome"/>
</dbReference>
<dbReference type="InterPro" id="IPR023214">
    <property type="entry name" value="HAD_sf"/>
</dbReference>
<dbReference type="InterPro" id="IPR036412">
    <property type="entry name" value="HAD-like_sf"/>
</dbReference>
<protein>
    <submittedName>
        <fullName evidence="2">Mce-associated membrane protein</fullName>
    </submittedName>
</protein>
<dbReference type="NCBIfam" id="TIGR01488">
    <property type="entry name" value="HAD-SF-IB"/>
    <property type="match status" value="1"/>
</dbReference>
<dbReference type="AlphaFoldDB" id="A0A249K7R7"/>
<dbReference type="PANTHER" id="PTHR43344">
    <property type="entry name" value="PHOSPHOSERINE PHOSPHATASE"/>
    <property type="match status" value="1"/>
</dbReference>
<dbReference type="NCBIfam" id="TIGR01490">
    <property type="entry name" value="HAD-SF-IB-hyp1"/>
    <property type="match status" value="1"/>
</dbReference>
<dbReference type="InterPro" id="IPR006385">
    <property type="entry name" value="HAD_hydro_SerB1"/>
</dbReference>
<dbReference type="RefSeq" id="WP_095671940.1">
    <property type="nucleotide sequence ID" value="NZ_CP016771.1"/>
</dbReference>
<accession>A0A249K7R7</accession>
<comment type="similarity">
    <text evidence="1">Belongs to the HAD-like hydrolase superfamily. SerB family.</text>
</comment>
<gene>
    <name evidence="2" type="ORF">B1s21160_00345</name>
</gene>
<evidence type="ECO:0000313" key="3">
    <source>
        <dbReference type="Proteomes" id="UP000217171"/>
    </source>
</evidence>
<dbReference type="InterPro" id="IPR050582">
    <property type="entry name" value="HAD-like_SerB"/>
</dbReference>
<dbReference type="OrthoDB" id="25607at2"/>
<dbReference type="Gene3D" id="3.40.50.1000">
    <property type="entry name" value="HAD superfamily/HAD-like"/>
    <property type="match status" value="1"/>
</dbReference>
<proteinExistence type="inferred from homology"/>
<dbReference type="KEGG" id="nhi:B1s21160_00345"/>
<dbReference type="Pfam" id="PF12710">
    <property type="entry name" value="HAD"/>
    <property type="match status" value="1"/>
</dbReference>